<name>A0A0F7ZU10_9HYPO</name>
<reference evidence="3 4" key="1">
    <citation type="journal article" date="2014" name="Genome Biol. Evol.">
        <title>Comparative genomics and transcriptomics analyses reveal divergent lifestyle features of nematode endoparasitic fungus Hirsutella minnesotensis.</title>
        <authorList>
            <person name="Lai Y."/>
            <person name="Liu K."/>
            <person name="Zhang X."/>
            <person name="Zhang X."/>
            <person name="Li K."/>
            <person name="Wang N."/>
            <person name="Shu C."/>
            <person name="Wu Y."/>
            <person name="Wang C."/>
            <person name="Bushley K.E."/>
            <person name="Xiang M."/>
            <person name="Liu X."/>
        </authorList>
    </citation>
    <scope>NUCLEOTIDE SEQUENCE [LARGE SCALE GENOMIC DNA]</scope>
    <source>
        <strain evidence="3 4">3608</strain>
    </source>
</reference>
<dbReference type="Gene3D" id="3.40.50.300">
    <property type="entry name" value="P-loop containing nucleotide triphosphate hydrolases"/>
    <property type="match status" value="1"/>
</dbReference>
<dbReference type="AlphaFoldDB" id="A0A0F7ZU10"/>
<feature type="region of interest" description="Disordered" evidence="1">
    <location>
        <begin position="437"/>
        <end position="458"/>
    </location>
</feature>
<evidence type="ECO:0000313" key="4">
    <source>
        <dbReference type="Proteomes" id="UP000054481"/>
    </source>
</evidence>
<organism evidence="3 4">
    <name type="scientific">Hirsutella minnesotensis 3608</name>
    <dbReference type="NCBI Taxonomy" id="1043627"/>
    <lineage>
        <taxon>Eukaryota</taxon>
        <taxon>Fungi</taxon>
        <taxon>Dikarya</taxon>
        <taxon>Ascomycota</taxon>
        <taxon>Pezizomycotina</taxon>
        <taxon>Sordariomycetes</taxon>
        <taxon>Hypocreomycetidae</taxon>
        <taxon>Hypocreales</taxon>
        <taxon>Ophiocordycipitaceae</taxon>
        <taxon>Hirsutella</taxon>
    </lineage>
</organism>
<evidence type="ECO:0000313" key="3">
    <source>
        <dbReference type="EMBL" id="KJZ74048.1"/>
    </source>
</evidence>
<proteinExistence type="predicted"/>
<dbReference type="InterPro" id="IPR041677">
    <property type="entry name" value="DNA2/NAM7_AAA_11"/>
</dbReference>
<keyword evidence="4" id="KW-1185">Reference proteome</keyword>
<dbReference type="SUPFAM" id="SSF52540">
    <property type="entry name" value="P-loop containing nucleoside triphosphate hydrolases"/>
    <property type="match status" value="1"/>
</dbReference>
<dbReference type="OrthoDB" id="4870611at2759"/>
<protein>
    <recommendedName>
        <fullName evidence="2">DNA2/NAM7 helicase helicase domain-containing protein</fullName>
    </recommendedName>
</protein>
<feature type="region of interest" description="Disordered" evidence="1">
    <location>
        <begin position="692"/>
        <end position="711"/>
    </location>
</feature>
<sequence>MRAGSQPLGGVMSAADALATSNEEILELSAAHWDDQCAVKDYLSDQDSSDLIDLRSDTEIEAQNEEDESLFDFPGHFTSWDGCLIAFNGSLLPGYANTVINKIGARPFDGLFAEFRLSMGRLFEPCVQLRLGTPRSQSAEDDAAFAFITLPLGEVLAPPVLQKVDACQQDELKGLLTVETTDLIDFEAPATWETLAISDLAFEPRQPASKASQPCNNVLRLDLRVPADRILIHHLPGYERESGAYKVDIAVVEPVRTALEALSGICEIGIWFRFRESFLNFWGPLLRKSRRIPSPYAILLSEVDGEHAKLTYELYQEPSPEARPRFPVEAVPFFITPAQRTVSLIGSVVEEQKMLQEHVITLAKTTLEIIVIRDTLSRWLPNASDRSKYGVTGDGQYRHWYFAVSITNNEVSKYFPDVGSKCKFSLAGIHFAPYPTPIDHLDDPDQPNTDSQPNEPMLWPARRIPLPKGTRAPIALFSVRTPRQQPWPSGFTAPPIRCKLPSCDVSGPLPSFFGDLSWQFSREYNGPPREILVKGRMSYDVDDKTAEFEAKAVTLMNQLPLDSMAREFWEYTQAFQGKLRCFDWFGRFPQLPLDIDSGLYQGEHREAAERLRDFPPYPFISGGPGSGKSTFAARLSHSAMSSAIGAKGGKVLWIAPQNKMNQDAIERQKLYSPDKRIARVFPWQLEVLALMGEKRPPPGPTTTSNRSNKEDRKMADHLNRFMEQSFKEKSPTEEVNSVSNIAQQIAARDLEYRDTLQELLSTKAARDKPSKEAEKKLRKICQKLLQEAVDSCDMICATPVAAAELAECYGIHLHIPLCIYTASSFL</sequence>
<dbReference type="Pfam" id="PF13086">
    <property type="entry name" value="AAA_11"/>
    <property type="match status" value="1"/>
</dbReference>
<dbReference type="Proteomes" id="UP000054481">
    <property type="component" value="Unassembled WGS sequence"/>
</dbReference>
<dbReference type="GO" id="GO:0004386">
    <property type="term" value="F:helicase activity"/>
    <property type="evidence" value="ECO:0007669"/>
    <property type="project" value="InterPro"/>
</dbReference>
<dbReference type="EMBL" id="KQ030529">
    <property type="protein sequence ID" value="KJZ74048.1"/>
    <property type="molecule type" value="Genomic_DNA"/>
</dbReference>
<feature type="domain" description="DNA2/NAM7 helicase helicase" evidence="2">
    <location>
        <begin position="612"/>
        <end position="803"/>
    </location>
</feature>
<dbReference type="InterPro" id="IPR027417">
    <property type="entry name" value="P-loop_NTPase"/>
</dbReference>
<evidence type="ECO:0000256" key="1">
    <source>
        <dbReference type="SAM" id="MobiDB-lite"/>
    </source>
</evidence>
<accession>A0A0F7ZU10</accession>
<evidence type="ECO:0000259" key="2">
    <source>
        <dbReference type="Pfam" id="PF13086"/>
    </source>
</evidence>
<gene>
    <name evidence="3" type="ORF">HIM_06497</name>
</gene>